<evidence type="ECO:0000313" key="2">
    <source>
        <dbReference type="EMBL" id="SLN09972.1"/>
    </source>
</evidence>
<keyword evidence="3" id="KW-1185">Reference proteome</keyword>
<dbReference type="Proteomes" id="UP000193570">
    <property type="component" value="Unassembled WGS sequence"/>
</dbReference>
<gene>
    <name evidence="2" type="ORF">ROJ8625_00132</name>
</gene>
<feature type="compositionally biased region" description="Polar residues" evidence="1">
    <location>
        <begin position="133"/>
        <end position="151"/>
    </location>
</feature>
<proteinExistence type="predicted"/>
<dbReference type="EMBL" id="FWFK01000001">
    <property type="protein sequence ID" value="SLN09972.1"/>
    <property type="molecule type" value="Genomic_DNA"/>
</dbReference>
<evidence type="ECO:0000313" key="3">
    <source>
        <dbReference type="Proteomes" id="UP000193570"/>
    </source>
</evidence>
<dbReference type="AlphaFoldDB" id="A0A1X6Y468"/>
<accession>A0A1X6Y468</accession>
<organism evidence="2 3">
    <name type="scientific">Roseivivax jejudonensis</name>
    <dbReference type="NCBI Taxonomy" id="1529041"/>
    <lineage>
        <taxon>Bacteria</taxon>
        <taxon>Pseudomonadati</taxon>
        <taxon>Pseudomonadota</taxon>
        <taxon>Alphaproteobacteria</taxon>
        <taxon>Rhodobacterales</taxon>
        <taxon>Roseobacteraceae</taxon>
        <taxon>Roseivivax</taxon>
    </lineage>
</organism>
<evidence type="ECO:0000256" key="1">
    <source>
        <dbReference type="SAM" id="MobiDB-lite"/>
    </source>
</evidence>
<protein>
    <submittedName>
        <fullName evidence="2">Uncharacterized protein</fullName>
    </submittedName>
</protein>
<reference evidence="2 3" key="1">
    <citation type="submission" date="2017-03" db="EMBL/GenBank/DDBJ databases">
        <authorList>
            <person name="Afonso C.L."/>
            <person name="Miller P.J."/>
            <person name="Scott M.A."/>
            <person name="Spackman E."/>
            <person name="Goraichik I."/>
            <person name="Dimitrov K.M."/>
            <person name="Suarez D.L."/>
            <person name="Swayne D.E."/>
        </authorList>
    </citation>
    <scope>NUCLEOTIDE SEQUENCE [LARGE SCALE GENOMIC DNA]</scope>
    <source>
        <strain evidence="2 3">CECT 8625</strain>
    </source>
</reference>
<name>A0A1X6Y468_9RHOB</name>
<sequence>MDKQVIERKTSVEKMIEDANRHSRRQQSAEKIVRQADKLRRETAQDGHDPRFPEGWGEPLAKFFVTYRFTENGTEETVHPVRPSTDQYLTVYRFGGFEATATFDRYYFGPHEDLNWERTPPPSGAWKEAGPTENRSTLWTRTRSTGGQRDD</sequence>
<dbReference type="RefSeq" id="WP_085789922.1">
    <property type="nucleotide sequence ID" value="NZ_FWFK01000001.1"/>
</dbReference>
<feature type="region of interest" description="Disordered" evidence="1">
    <location>
        <begin position="117"/>
        <end position="151"/>
    </location>
</feature>